<proteinExistence type="predicted"/>
<reference evidence="1" key="1">
    <citation type="submission" date="2024-03" db="EMBL/GenBank/DDBJ databases">
        <title>Diverse circular DNA viruses in blood, oral, and fecal samples of captive lemurs.</title>
        <authorList>
            <person name="Paietta E.N."/>
            <person name="Kraberger S."/>
            <person name="Lund M.C."/>
            <person name="Custer J.M."/>
            <person name="Vargas K.M."/>
            <person name="Ehmke E.E."/>
            <person name="Yoder A.D."/>
            <person name="Varsani A."/>
        </authorList>
    </citation>
    <scope>NUCLEOTIDE SEQUENCE</scope>
    <source>
        <strain evidence="1">Duke_30FF_63</strain>
    </source>
</reference>
<organism evidence="1">
    <name type="scientific">Dulem virus 42</name>
    <dbReference type="NCBI Taxonomy" id="3145760"/>
    <lineage>
        <taxon>Viruses</taxon>
        <taxon>Duplodnaviria</taxon>
        <taxon>Heunggongvirae</taxon>
        <taxon>Uroviricota</taxon>
        <taxon>Caudoviricetes</taxon>
    </lineage>
</organism>
<evidence type="ECO:0000313" key="1">
    <source>
        <dbReference type="EMBL" id="XCD08424.1"/>
    </source>
</evidence>
<name>A0AAU8B817_9CAUD</name>
<sequence length="98" mass="11664">MNKAITKRVIKRLELNITPETIGQIANLYIQYCDEYDYDMSIFDNIDWLFDWQTRNGTPADVVLNNLLSDVTHLEEKWDIDLSDKARDITSAYFQWRD</sequence>
<accession>A0AAU8B817</accession>
<dbReference type="EMBL" id="PP511876">
    <property type="protein sequence ID" value="XCD08424.1"/>
    <property type="molecule type" value="Genomic_DNA"/>
</dbReference>
<protein>
    <submittedName>
        <fullName evidence="1">Uncharacterized protein</fullName>
    </submittedName>
</protein>